<keyword evidence="3" id="KW-1185">Reference proteome</keyword>
<evidence type="ECO:0000313" key="2">
    <source>
        <dbReference type="EMBL" id="PZF73577.1"/>
    </source>
</evidence>
<comment type="caution">
    <text evidence="2">The sequence shown here is derived from an EMBL/GenBank/DDBJ whole genome shotgun (WGS) entry which is preliminary data.</text>
</comment>
<keyword evidence="1" id="KW-0732">Signal</keyword>
<dbReference type="RefSeq" id="WP_110998303.1">
    <property type="nucleotide sequence ID" value="NZ_QKTW01000011.1"/>
</dbReference>
<organism evidence="2 3">
    <name type="scientific">Taibaiella soli</name>
    <dbReference type="NCBI Taxonomy" id="1649169"/>
    <lineage>
        <taxon>Bacteria</taxon>
        <taxon>Pseudomonadati</taxon>
        <taxon>Bacteroidota</taxon>
        <taxon>Chitinophagia</taxon>
        <taxon>Chitinophagales</taxon>
        <taxon>Chitinophagaceae</taxon>
        <taxon>Taibaiella</taxon>
    </lineage>
</organism>
<name>A0A2W2BCH6_9BACT</name>
<accession>A0A2W2BCH6</accession>
<evidence type="ECO:0000313" key="3">
    <source>
        <dbReference type="Proteomes" id="UP000248745"/>
    </source>
</evidence>
<reference evidence="2 3" key="1">
    <citation type="submission" date="2018-06" db="EMBL/GenBank/DDBJ databases">
        <title>Mucibacter soli gen. nov., sp. nov., a new member of the family Chitinophagaceae producing mucin.</title>
        <authorList>
            <person name="Kim M.-K."/>
            <person name="Park S."/>
            <person name="Kim T.-S."/>
            <person name="Joung Y."/>
            <person name="Han J.-H."/>
            <person name="Kim S.B."/>
        </authorList>
    </citation>
    <scope>NUCLEOTIDE SEQUENCE [LARGE SCALE GENOMIC DNA]</scope>
    <source>
        <strain evidence="2 3">R1-15</strain>
    </source>
</reference>
<feature type="signal peptide" evidence="1">
    <location>
        <begin position="1"/>
        <end position="21"/>
    </location>
</feature>
<evidence type="ECO:0000256" key="1">
    <source>
        <dbReference type="SAM" id="SignalP"/>
    </source>
</evidence>
<proteinExistence type="predicted"/>
<feature type="chain" id="PRO_5016152353" description="Tetratricopeptide repeat protein" evidence="1">
    <location>
        <begin position="22"/>
        <end position="348"/>
    </location>
</feature>
<sequence length="348" mass="39249">MKFVCLIVGALITCAQSFAFAPSWYKYYNHINNAEQLICKGDYGAACKQYKMACAINDTSIANINLYNAFHTGMMSGDTTFAKNQLHGLLQRGLHEKFISNHILKYYSVPQQQCIRAWVDLYKGDTIVPSAMALYVQGLVDQDQGVRSYSSDLNDGSVNTDTVRKVDAKVQKELFDTLQKHTLGINAIGNGQSGPFNGLAYNIIILHNIQMAESGENDFLFWSVVNKGLEQFSITPNEALMFALAGPKVVTQKYMGSKEPLMFECLGYNDSLFIPKIDKSKIAKINTIRQQYGLCTIEDEITKINYANKMGDKNRFYIDGAKQVMDTEQKEQLDKWLKKAVYPWSYAE</sequence>
<evidence type="ECO:0008006" key="4">
    <source>
        <dbReference type="Google" id="ProtNLM"/>
    </source>
</evidence>
<dbReference type="Proteomes" id="UP000248745">
    <property type="component" value="Unassembled WGS sequence"/>
</dbReference>
<gene>
    <name evidence="2" type="ORF">DN068_07595</name>
</gene>
<protein>
    <recommendedName>
        <fullName evidence="4">Tetratricopeptide repeat protein</fullName>
    </recommendedName>
</protein>
<dbReference type="AlphaFoldDB" id="A0A2W2BCH6"/>
<dbReference type="EMBL" id="QKTW01000011">
    <property type="protein sequence ID" value="PZF73577.1"/>
    <property type="molecule type" value="Genomic_DNA"/>
</dbReference>